<reference evidence="1" key="1">
    <citation type="submission" date="2016-07" db="EMBL/GenBank/DDBJ databases">
        <title>De novo transcriptome assembly of four accessions of the metal hyperaccumulator plant Noccaea caerulescens.</title>
        <authorList>
            <person name="Blande D."/>
            <person name="Halimaa P."/>
            <person name="Tervahauta A.I."/>
            <person name="Aarts M.G."/>
            <person name="Karenlampi S.O."/>
        </authorList>
    </citation>
    <scope>NUCLEOTIDE SEQUENCE</scope>
</reference>
<name>A0A1J3EU88_NOCCA</name>
<dbReference type="AlphaFoldDB" id="A0A1J3EU88"/>
<gene>
    <name evidence="1" type="ORF">LC_TR15554_c2_g1_i1_g.53558</name>
</gene>
<accession>A0A1J3EU88</accession>
<evidence type="ECO:0000313" key="1">
    <source>
        <dbReference type="EMBL" id="JAU32764.1"/>
    </source>
</evidence>
<protein>
    <submittedName>
        <fullName evidence="1">Uncharacterized protein</fullName>
    </submittedName>
</protein>
<organism evidence="1">
    <name type="scientific">Noccaea caerulescens</name>
    <name type="common">Alpine penny-cress</name>
    <name type="synonym">Thlaspi caerulescens</name>
    <dbReference type="NCBI Taxonomy" id="107243"/>
    <lineage>
        <taxon>Eukaryota</taxon>
        <taxon>Viridiplantae</taxon>
        <taxon>Streptophyta</taxon>
        <taxon>Embryophyta</taxon>
        <taxon>Tracheophyta</taxon>
        <taxon>Spermatophyta</taxon>
        <taxon>Magnoliopsida</taxon>
        <taxon>eudicotyledons</taxon>
        <taxon>Gunneridae</taxon>
        <taxon>Pentapetalae</taxon>
        <taxon>rosids</taxon>
        <taxon>malvids</taxon>
        <taxon>Brassicales</taxon>
        <taxon>Brassicaceae</taxon>
        <taxon>Coluteocarpeae</taxon>
        <taxon>Noccaea</taxon>
    </lineage>
</organism>
<proteinExistence type="predicted"/>
<sequence length="75" mass="8073">MGNHCTRTPSCRKMWSFISSNINSNKSQARTLSGPDHLAALAPLSIGECCCRISLGCGHEAGPLFFGFIVSDSER</sequence>
<dbReference type="EMBL" id="GEVK01020068">
    <property type="protein sequence ID" value="JAU32764.1"/>
    <property type="molecule type" value="Transcribed_RNA"/>
</dbReference>